<reference evidence="2" key="1">
    <citation type="journal article" date="2013" name="Science">
        <title>The Amborella genome and the evolution of flowering plants.</title>
        <authorList>
            <consortium name="Amborella Genome Project"/>
        </authorList>
    </citation>
    <scope>NUCLEOTIDE SEQUENCE [LARGE SCALE GENOMIC DNA]</scope>
</reference>
<sequence>NLSYLEEQLEQLIRVPQDGRANVERCSADDACVGGLIDDLRAFMVIFDASLTGLQKDMTLVEKTLCNTMGGLEYSYREHPCRGPLPPRNLDPALRVTRSRFQVLRCLFGSRIYLGARSVASGIQIHMPKIRAPI</sequence>
<accession>W1PVI0</accession>
<feature type="non-terminal residue" evidence="1">
    <location>
        <position position="1"/>
    </location>
</feature>
<dbReference type="EMBL" id="KI392639">
    <property type="protein sequence ID" value="ERN12098.1"/>
    <property type="molecule type" value="Genomic_DNA"/>
</dbReference>
<protein>
    <submittedName>
        <fullName evidence="1">Uncharacterized protein</fullName>
    </submittedName>
</protein>
<dbReference type="AlphaFoldDB" id="W1PVI0"/>
<keyword evidence="2" id="KW-1185">Reference proteome</keyword>
<dbReference type="Proteomes" id="UP000017836">
    <property type="component" value="Unassembled WGS sequence"/>
</dbReference>
<gene>
    <name evidence="1" type="ORF">AMTR_s00035p00240710</name>
</gene>
<organism evidence="1 2">
    <name type="scientific">Amborella trichopoda</name>
    <dbReference type="NCBI Taxonomy" id="13333"/>
    <lineage>
        <taxon>Eukaryota</taxon>
        <taxon>Viridiplantae</taxon>
        <taxon>Streptophyta</taxon>
        <taxon>Embryophyta</taxon>
        <taxon>Tracheophyta</taxon>
        <taxon>Spermatophyta</taxon>
        <taxon>Magnoliopsida</taxon>
        <taxon>Amborellales</taxon>
        <taxon>Amborellaceae</taxon>
        <taxon>Amborella</taxon>
    </lineage>
</organism>
<dbReference type="HOGENOM" id="CLU_1901582_0_0_1"/>
<proteinExistence type="predicted"/>
<name>W1PVI0_AMBTC</name>
<evidence type="ECO:0000313" key="1">
    <source>
        <dbReference type="EMBL" id="ERN12098.1"/>
    </source>
</evidence>
<evidence type="ECO:0000313" key="2">
    <source>
        <dbReference type="Proteomes" id="UP000017836"/>
    </source>
</evidence>